<organism evidence="2 3">
    <name type="scientific">Trifolium medium</name>
    <dbReference type="NCBI Taxonomy" id="97028"/>
    <lineage>
        <taxon>Eukaryota</taxon>
        <taxon>Viridiplantae</taxon>
        <taxon>Streptophyta</taxon>
        <taxon>Embryophyta</taxon>
        <taxon>Tracheophyta</taxon>
        <taxon>Spermatophyta</taxon>
        <taxon>Magnoliopsida</taxon>
        <taxon>eudicotyledons</taxon>
        <taxon>Gunneridae</taxon>
        <taxon>Pentapetalae</taxon>
        <taxon>rosids</taxon>
        <taxon>fabids</taxon>
        <taxon>Fabales</taxon>
        <taxon>Fabaceae</taxon>
        <taxon>Papilionoideae</taxon>
        <taxon>50 kb inversion clade</taxon>
        <taxon>NPAAA clade</taxon>
        <taxon>Hologalegina</taxon>
        <taxon>IRL clade</taxon>
        <taxon>Trifolieae</taxon>
        <taxon>Trifolium</taxon>
    </lineage>
</organism>
<accession>A0A392PTZ8</accession>
<dbReference type="EMBL" id="LXQA010094546">
    <property type="protein sequence ID" value="MCI14979.1"/>
    <property type="molecule type" value="Genomic_DNA"/>
</dbReference>
<keyword evidence="3" id="KW-1185">Reference proteome</keyword>
<feature type="compositionally biased region" description="Polar residues" evidence="1">
    <location>
        <begin position="7"/>
        <end position="21"/>
    </location>
</feature>
<proteinExistence type="predicted"/>
<comment type="caution">
    <text evidence="2">The sequence shown here is derived from an EMBL/GenBank/DDBJ whole genome shotgun (WGS) entry which is preliminary data.</text>
</comment>
<evidence type="ECO:0000313" key="3">
    <source>
        <dbReference type="Proteomes" id="UP000265520"/>
    </source>
</evidence>
<name>A0A392PTZ8_9FABA</name>
<feature type="non-terminal residue" evidence="2">
    <location>
        <position position="1"/>
    </location>
</feature>
<reference evidence="2 3" key="1">
    <citation type="journal article" date="2018" name="Front. Plant Sci.">
        <title>Red Clover (Trifolium pratense) and Zigzag Clover (T. medium) - A Picture of Genomic Similarities and Differences.</title>
        <authorList>
            <person name="Dluhosova J."/>
            <person name="Istvanek J."/>
            <person name="Nedelnik J."/>
            <person name="Repkova J."/>
        </authorList>
    </citation>
    <scope>NUCLEOTIDE SEQUENCE [LARGE SCALE GENOMIC DNA]</scope>
    <source>
        <strain evidence="3">cv. 10/8</strain>
        <tissue evidence="2">Leaf</tissue>
    </source>
</reference>
<evidence type="ECO:0000313" key="2">
    <source>
        <dbReference type="EMBL" id="MCI14979.1"/>
    </source>
</evidence>
<feature type="region of interest" description="Disordered" evidence="1">
    <location>
        <begin position="1"/>
        <end position="106"/>
    </location>
</feature>
<sequence>LHHEAGSQHNEPQNGTQVPTINNRNTNANTNGHTNGNNNGGHKRNNGVENGGQGDRPPPDDSDDDNSSGSHSSRHKDNGDNRLHKRNHAHHNKGMFSTKITDCRIPKSLEKPLKLETYDGTGDLDEHIEHGARGGVKCKPFIFN</sequence>
<feature type="compositionally biased region" description="Low complexity" evidence="1">
    <location>
        <begin position="22"/>
        <end position="37"/>
    </location>
</feature>
<feature type="compositionally biased region" description="Basic residues" evidence="1">
    <location>
        <begin position="83"/>
        <end position="93"/>
    </location>
</feature>
<protein>
    <submittedName>
        <fullName evidence="2">Uncharacterized protein</fullName>
    </submittedName>
</protein>
<dbReference type="AlphaFoldDB" id="A0A392PTZ8"/>
<dbReference type="Proteomes" id="UP000265520">
    <property type="component" value="Unassembled WGS sequence"/>
</dbReference>
<evidence type="ECO:0000256" key="1">
    <source>
        <dbReference type="SAM" id="MobiDB-lite"/>
    </source>
</evidence>